<keyword evidence="3" id="KW-1185">Reference proteome</keyword>
<name>A0A401Z3Y3_9ACTN</name>
<accession>A0A401Z3Y3</accession>
<evidence type="ECO:0000259" key="1">
    <source>
        <dbReference type="Pfam" id="PF13349"/>
    </source>
</evidence>
<feature type="domain" description="DUF4097" evidence="1">
    <location>
        <begin position="127"/>
        <end position="249"/>
    </location>
</feature>
<organism evidence="2 3">
    <name type="scientific">Embleya hyalina</name>
    <dbReference type="NCBI Taxonomy" id="516124"/>
    <lineage>
        <taxon>Bacteria</taxon>
        <taxon>Bacillati</taxon>
        <taxon>Actinomycetota</taxon>
        <taxon>Actinomycetes</taxon>
        <taxon>Kitasatosporales</taxon>
        <taxon>Streptomycetaceae</taxon>
        <taxon>Embleya</taxon>
    </lineage>
</organism>
<sequence>MIRKFVAETAGPLWVDLHCPIGTVLVAAGADLEYAEVTVSTTDETGPLAEAVRNTTGITRQEPGVRALQVRVPETSGGGVTAMNMGDVTISASGGGVAAMNISGGVSIVNGRVHVGGHVVSGNQVLVDSRATVSVLVLVPARSAIRLTTRSADLDTSGAPLRAVEATSVSGDVRVGSVQALTVHTTSGHVSADHVTDLVQVVSVAGDVDIDRYEGTRCTVSSTSGDVRMRAYPTATGTITARSVSGDVRR</sequence>
<protein>
    <recommendedName>
        <fullName evidence="1">DUF4097 domain-containing protein</fullName>
    </recommendedName>
</protein>
<dbReference type="Proteomes" id="UP000286931">
    <property type="component" value="Unassembled WGS sequence"/>
</dbReference>
<comment type="caution">
    <text evidence="2">The sequence shown here is derived from an EMBL/GenBank/DDBJ whole genome shotgun (WGS) entry which is preliminary data.</text>
</comment>
<dbReference type="AlphaFoldDB" id="A0A401Z3Y3"/>
<evidence type="ECO:0000313" key="2">
    <source>
        <dbReference type="EMBL" id="GCE01559.1"/>
    </source>
</evidence>
<dbReference type="RefSeq" id="WP_126643180.1">
    <property type="nucleotide sequence ID" value="NZ_BIFH01000050.1"/>
</dbReference>
<evidence type="ECO:0000313" key="3">
    <source>
        <dbReference type="Proteomes" id="UP000286931"/>
    </source>
</evidence>
<dbReference type="OrthoDB" id="4191320at2"/>
<reference evidence="2 3" key="1">
    <citation type="submission" date="2018-12" db="EMBL/GenBank/DDBJ databases">
        <title>Draft genome sequence of Embleya hyalina NBRC 13850T.</title>
        <authorList>
            <person name="Komaki H."/>
            <person name="Hosoyama A."/>
            <person name="Kimura A."/>
            <person name="Ichikawa N."/>
            <person name="Tamura T."/>
        </authorList>
    </citation>
    <scope>NUCLEOTIDE SEQUENCE [LARGE SCALE GENOMIC DNA]</scope>
    <source>
        <strain evidence="2 3">NBRC 13850</strain>
    </source>
</reference>
<gene>
    <name evidence="2" type="ORF">EHYA_09325</name>
</gene>
<proteinExistence type="predicted"/>
<dbReference type="EMBL" id="BIFH01000050">
    <property type="protein sequence ID" value="GCE01559.1"/>
    <property type="molecule type" value="Genomic_DNA"/>
</dbReference>
<dbReference type="InterPro" id="IPR025164">
    <property type="entry name" value="Toastrack_DUF4097"/>
</dbReference>
<dbReference type="Pfam" id="PF13349">
    <property type="entry name" value="DUF4097"/>
    <property type="match status" value="1"/>
</dbReference>